<evidence type="ECO:0000313" key="3">
    <source>
        <dbReference type="EMBL" id="KIY00611.1"/>
    </source>
</evidence>
<keyword evidence="2" id="KW-0812">Transmembrane</keyword>
<reference evidence="3 4" key="1">
    <citation type="submission" date="2015-01" db="EMBL/GenBank/DDBJ databases">
        <title>The Genome Sequence of Fonsecaea multimorphosa CBS 102226.</title>
        <authorList>
            <consortium name="The Broad Institute Genomics Platform"/>
            <person name="Cuomo C."/>
            <person name="de Hoog S."/>
            <person name="Gorbushina A."/>
            <person name="Stielow B."/>
            <person name="Teixiera M."/>
            <person name="Abouelleil A."/>
            <person name="Chapman S.B."/>
            <person name="Priest M."/>
            <person name="Young S.K."/>
            <person name="Wortman J."/>
            <person name="Nusbaum C."/>
            <person name="Birren B."/>
        </authorList>
    </citation>
    <scope>NUCLEOTIDE SEQUENCE [LARGE SCALE GENOMIC DNA]</scope>
    <source>
        <strain evidence="3 4">CBS 102226</strain>
    </source>
</reference>
<keyword evidence="4" id="KW-1185">Reference proteome</keyword>
<dbReference type="RefSeq" id="XP_016634733.1">
    <property type="nucleotide sequence ID" value="XM_016773787.1"/>
</dbReference>
<keyword evidence="2" id="KW-0472">Membrane</keyword>
<dbReference type="GeneID" id="27709020"/>
<feature type="compositionally biased region" description="Polar residues" evidence="1">
    <location>
        <begin position="1"/>
        <end position="28"/>
    </location>
</feature>
<keyword evidence="2" id="KW-1133">Transmembrane helix</keyword>
<dbReference type="Proteomes" id="UP000053411">
    <property type="component" value="Unassembled WGS sequence"/>
</dbReference>
<accession>A0A0D2HFA2</accession>
<name>A0A0D2HFA2_9EURO</name>
<sequence length="163" mass="18589">MSPPNEQNGRPTGHQLNTSDNYGRNSSAHHGDENYELTNGNDNRVEHSTRNIINHGFMVLHQPRRHPRFLTAVILVAVIICVAIIVPIVVTEVNHDQAQDVPRSSSTTSNIDILGRFKFVNFDHIHDSRSDMYRNSNKYHDLHVRNSSSPMQLGLPRRLLPKR</sequence>
<dbReference type="VEuPathDB" id="FungiDB:Z520_03274"/>
<organism evidence="3 4">
    <name type="scientific">Fonsecaea multimorphosa CBS 102226</name>
    <dbReference type="NCBI Taxonomy" id="1442371"/>
    <lineage>
        <taxon>Eukaryota</taxon>
        <taxon>Fungi</taxon>
        <taxon>Dikarya</taxon>
        <taxon>Ascomycota</taxon>
        <taxon>Pezizomycotina</taxon>
        <taxon>Eurotiomycetes</taxon>
        <taxon>Chaetothyriomycetidae</taxon>
        <taxon>Chaetothyriales</taxon>
        <taxon>Herpotrichiellaceae</taxon>
        <taxon>Fonsecaea</taxon>
    </lineage>
</organism>
<gene>
    <name evidence="3" type="ORF">Z520_03274</name>
</gene>
<dbReference type="EMBL" id="KN848066">
    <property type="protein sequence ID" value="KIY00611.1"/>
    <property type="molecule type" value="Genomic_DNA"/>
</dbReference>
<proteinExistence type="predicted"/>
<evidence type="ECO:0000256" key="2">
    <source>
        <dbReference type="SAM" id="Phobius"/>
    </source>
</evidence>
<evidence type="ECO:0000256" key="1">
    <source>
        <dbReference type="SAM" id="MobiDB-lite"/>
    </source>
</evidence>
<feature type="transmembrane region" description="Helical" evidence="2">
    <location>
        <begin position="69"/>
        <end position="90"/>
    </location>
</feature>
<dbReference type="AlphaFoldDB" id="A0A0D2HFA2"/>
<feature type="region of interest" description="Disordered" evidence="1">
    <location>
        <begin position="1"/>
        <end position="43"/>
    </location>
</feature>
<evidence type="ECO:0000313" key="4">
    <source>
        <dbReference type="Proteomes" id="UP000053411"/>
    </source>
</evidence>
<protein>
    <recommendedName>
        <fullName evidence="5">Transmembrane protein</fullName>
    </recommendedName>
</protein>
<evidence type="ECO:0008006" key="5">
    <source>
        <dbReference type="Google" id="ProtNLM"/>
    </source>
</evidence>